<dbReference type="CDD" id="cd15858">
    <property type="entry name" value="SNARE_VAM7"/>
    <property type="match status" value="1"/>
</dbReference>
<dbReference type="FunFam" id="1.20.5.110:FF:000058">
    <property type="entry name" value="VAM7p Vacuolar SNARE protein"/>
    <property type="match status" value="1"/>
</dbReference>
<keyword evidence="3" id="KW-0175">Coiled coil</keyword>
<feature type="region of interest" description="Disordered" evidence="5">
    <location>
        <begin position="64"/>
        <end position="91"/>
    </location>
</feature>
<dbReference type="SMART" id="SM00397">
    <property type="entry name" value="t_SNARE"/>
    <property type="match status" value="1"/>
</dbReference>
<dbReference type="OrthoDB" id="428895at2759"/>
<evidence type="ECO:0000256" key="4">
    <source>
        <dbReference type="ARBA" id="ARBA00054927"/>
    </source>
</evidence>
<feature type="region of interest" description="Disordered" evidence="5">
    <location>
        <begin position="207"/>
        <end position="228"/>
    </location>
</feature>
<dbReference type="InterPro" id="IPR036871">
    <property type="entry name" value="PX_dom_sf"/>
</dbReference>
<comment type="subcellular location">
    <subcellularLocation>
        <location evidence="1">Vacuole</location>
    </subcellularLocation>
</comment>
<dbReference type="Gene3D" id="1.20.5.110">
    <property type="match status" value="1"/>
</dbReference>
<evidence type="ECO:0000256" key="5">
    <source>
        <dbReference type="SAM" id="MobiDB-lite"/>
    </source>
</evidence>
<proteinExistence type="predicted"/>
<dbReference type="GO" id="GO:0035091">
    <property type="term" value="F:phosphatidylinositol binding"/>
    <property type="evidence" value="ECO:0007669"/>
    <property type="project" value="InterPro"/>
</dbReference>
<dbReference type="Pfam" id="PF00787">
    <property type="entry name" value="PX"/>
    <property type="match status" value="1"/>
</dbReference>
<name>A0A427YHX1_9TREE</name>
<protein>
    <recommendedName>
        <fullName evidence="6">t-SNARE coiled-coil homology domain-containing protein</fullName>
    </recommendedName>
</protein>
<sequence>MSDIQNIAITSTQTVQQPKPHITYTIQGTSHSRPSPLASDVLLPLHHYLLLEPVLSLCQALPPSHPPSRSTFGNTTLRPAGRTRSARVALTESVSTPTRTWTVSRRYNDFVALQAELVSSTGKEPPAPLPKKHGWSLTRDLGRRWSVPRSIARPPEPDYIPIPSRAGSHPPGASYLRPPGTRATHAHRADPRWRQAYTFSDFLSVPTPRAGSSSSTHHSSSSVSGVPAPPDHWTPMTWLAEQGALSSLVRSIRSALLKRDALAGMSDASGSRSASVEAKRLLKELSARLDGLDTGLGRTGTGLGEGEKRRREEMVENLRAERDNLQRMADAGVRTSAASAAFSSRGNDTGGAGVGAGAGVGSGSSVRGTGTMPGGTGSLWGPPPPSSGGRVFGKQQPPQETSETRPLDDRGLLQLQQNKMTNQDDQLGELSKVLVRQRKMGEEIAQEIGEQNELLDGLDHEVDRTGKKLGRAKRELNRLG</sequence>
<comment type="function">
    <text evidence="4">Essential for proper morphogenesis of the vacuole. May exist as structural reinforcement on the surface of the vacuolar membrane and be required for maintenance against rupture by osmotic pressure.</text>
</comment>
<dbReference type="EMBL" id="RSCD01000010">
    <property type="protein sequence ID" value="RSH90680.1"/>
    <property type="molecule type" value="Genomic_DNA"/>
</dbReference>
<dbReference type="STRING" id="1890683.A0A427YHX1"/>
<feature type="region of interest" description="Disordered" evidence="5">
    <location>
        <begin position="148"/>
        <end position="190"/>
    </location>
</feature>
<feature type="compositionally biased region" description="Polar residues" evidence="5">
    <location>
        <begin position="67"/>
        <end position="77"/>
    </location>
</feature>
<organism evidence="7 8">
    <name type="scientific">Saitozyma podzolica</name>
    <dbReference type="NCBI Taxonomy" id="1890683"/>
    <lineage>
        <taxon>Eukaryota</taxon>
        <taxon>Fungi</taxon>
        <taxon>Dikarya</taxon>
        <taxon>Basidiomycota</taxon>
        <taxon>Agaricomycotina</taxon>
        <taxon>Tremellomycetes</taxon>
        <taxon>Tremellales</taxon>
        <taxon>Trimorphomycetaceae</taxon>
        <taxon>Saitozyma</taxon>
    </lineage>
</organism>
<evidence type="ECO:0000256" key="1">
    <source>
        <dbReference type="ARBA" id="ARBA00004116"/>
    </source>
</evidence>
<accession>A0A427YHX1</accession>
<evidence type="ECO:0000313" key="7">
    <source>
        <dbReference type="EMBL" id="RSH90680.1"/>
    </source>
</evidence>
<evidence type="ECO:0000256" key="2">
    <source>
        <dbReference type="ARBA" id="ARBA00022554"/>
    </source>
</evidence>
<dbReference type="PROSITE" id="PS50192">
    <property type="entry name" value="T_SNARE"/>
    <property type="match status" value="1"/>
</dbReference>
<feature type="region of interest" description="Disordered" evidence="5">
    <location>
        <begin position="342"/>
        <end position="409"/>
    </location>
</feature>
<keyword evidence="8" id="KW-1185">Reference proteome</keyword>
<dbReference type="InterPro" id="IPR000727">
    <property type="entry name" value="T_SNARE_dom"/>
</dbReference>
<feature type="domain" description="T-SNARE coiled-coil homology" evidence="6">
    <location>
        <begin position="417"/>
        <end position="479"/>
    </location>
</feature>
<dbReference type="Proteomes" id="UP000279259">
    <property type="component" value="Unassembled WGS sequence"/>
</dbReference>
<dbReference type="InterPro" id="IPR001683">
    <property type="entry name" value="PX_dom"/>
</dbReference>
<feature type="compositionally biased region" description="Low complexity" evidence="5">
    <location>
        <begin position="211"/>
        <end position="226"/>
    </location>
</feature>
<evidence type="ECO:0000256" key="3">
    <source>
        <dbReference type="ARBA" id="ARBA00023054"/>
    </source>
</evidence>
<evidence type="ECO:0000259" key="6">
    <source>
        <dbReference type="PROSITE" id="PS50192"/>
    </source>
</evidence>
<comment type="caution">
    <text evidence="7">The sequence shown here is derived from an EMBL/GenBank/DDBJ whole genome shotgun (WGS) entry which is preliminary data.</text>
</comment>
<dbReference type="SUPFAM" id="SSF58038">
    <property type="entry name" value="SNARE fusion complex"/>
    <property type="match status" value="1"/>
</dbReference>
<gene>
    <name evidence="7" type="ORF">EHS25_001285</name>
</gene>
<dbReference type="SUPFAM" id="SSF64268">
    <property type="entry name" value="PX domain"/>
    <property type="match status" value="1"/>
</dbReference>
<dbReference type="GO" id="GO:0000329">
    <property type="term" value="C:fungal-type vacuole membrane"/>
    <property type="evidence" value="ECO:0007669"/>
    <property type="project" value="UniProtKB-ARBA"/>
</dbReference>
<dbReference type="Gene3D" id="3.30.1520.10">
    <property type="entry name" value="Phox-like domain"/>
    <property type="match status" value="1"/>
</dbReference>
<reference evidence="7 8" key="1">
    <citation type="submission" date="2018-11" db="EMBL/GenBank/DDBJ databases">
        <title>Genome sequence of Saitozyma podzolica DSM 27192.</title>
        <authorList>
            <person name="Aliyu H."/>
            <person name="Gorte O."/>
            <person name="Ochsenreither K."/>
        </authorList>
    </citation>
    <scope>NUCLEOTIDE SEQUENCE [LARGE SCALE GENOMIC DNA]</scope>
    <source>
        <strain evidence="7 8">DSM 27192</strain>
    </source>
</reference>
<dbReference type="GO" id="GO:0097576">
    <property type="term" value="P:vacuole fusion"/>
    <property type="evidence" value="ECO:0007669"/>
    <property type="project" value="UniProtKB-ARBA"/>
</dbReference>
<evidence type="ECO:0000313" key="8">
    <source>
        <dbReference type="Proteomes" id="UP000279259"/>
    </source>
</evidence>
<dbReference type="GO" id="GO:0016192">
    <property type="term" value="P:vesicle-mediated transport"/>
    <property type="evidence" value="ECO:0007669"/>
    <property type="project" value="UniProtKB-ARBA"/>
</dbReference>
<dbReference type="AlphaFoldDB" id="A0A427YHX1"/>
<keyword evidence="2" id="KW-0926">Vacuole</keyword>
<feature type="compositionally biased region" description="Gly residues" evidence="5">
    <location>
        <begin position="348"/>
        <end position="362"/>
    </location>
</feature>
<dbReference type="GO" id="GO:0007034">
    <property type="term" value="P:vacuolar transport"/>
    <property type="evidence" value="ECO:0007669"/>
    <property type="project" value="UniProtKB-ARBA"/>
</dbReference>